<protein>
    <submittedName>
        <fullName evidence="1">Uncharacterized protein</fullName>
    </submittedName>
</protein>
<sequence length="33" mass="3571">MLILLTVSVTGQILVYSSSEEAPIVPKLSLKLK</sequence>
<evidence type="ECO:0000313" key="1">
    <source>
        <dbReference type="EMBL" id="JAH45589.1"/>
    </source>
</evidence>
<dbReference type="EMBL" id="GBXM01062988">
    <property type="protein sequence ID" value="JAH45589.1"/>
    <property type="molecule type" value="Transcribed_RNA"/>
</dbReference>
<accession>A0A0E9SW41</accession>
<name>A0A0E9SW41_ANGAN</name>
<organism evidence="1">
    <name type="scientific">Anguilla anguilla</name>
    <name type="common">European freshwater eel</name>
    <name type="synonym">Muraena anguilla</name>
    <dbReference type="NCBI Taxonomy" id="7936"/>
    <lineage>
        <taxon>Eukaryota</taxon>
        <taxon>Metazoa</taxon>
        <taxon>Chordata</taxon>
        <taxon>Craniata</taxon>
        <taxon>Vertebrata</taxon>
        <taxon>Euteleostomi</taxon>
        <taxon>Actinopterygii</taxon>
        <taxon>Neopterygii</taxon>
        <taxon>Teleostei</taxon>
        <taxon>Anguilliformes</taxon>
        <taxon>Anguillidae</taxon>
        <taxon>Anguilla</taxon>
    </lineage>
</organism>
<proteinExistence type="predicted"/>
<reference evidence="1" key="1">
    <citation type="submission" date="2014-11" db="EMBL/GenBank/DDBJ databases">
        <authorList>
            <person name="Amaro Gonzalez C."/>
        </authorList>
    </citation>
    <scope>NUCLEOTIDE SEQUENCE</scope>
</reference>
<reference evidence="1" key="2">
    <citation type="journal article" date="2015" name="Fish Shellfish Immunol.">
        <title>Early steps in the European eel (Anguilla anguilla)-Vibrio vulnificus interaction in the gills: Role of the RtxA13 toxin.</title>
        <authorList>
            <person name="Callol A."/>
            <person name="Pajuelo D."/>
            <person name="Ebbesson L."/>
            <person name="Teles M."/>
            <person name="MacKenzie S."/>
            <person name="Amaro C."/>
        </authorList>
    </citation>
    <scope>NUCLEOTIDE SEQUENCE</scope>
</reference>
<dbReference type="AlphaFoldDB" id="A0A0E9SW41"/>